<feature type="signal peptide" evidence="2">
    <location>
        <begin position="1"/>
        <end position="27"/>
    </location>
</feature>
<reference evidence="3 4" key="1">
    <citation type="submission" date="2019-04" db="EMBL/GenBank/DDBJ databases">
        <title>Isolation and culture of sulfate reducing bacteria from the cold seep of the South China Sea.</title>
        <authorList>
            <person name="Sun C."/>
            <person name="Liu R."/>
        </authorList>
    </citation>
    <scope>NUCLEOTIDE SEQUENCE [LARGE SCALE GENOMIC DNA]</scope>
    <source>
        <strain evidence="3 4">CS1</strain>
    </source>
</reference>
<keyword evidence="4" id="KW-1185">Reference proteome</keyword>
<protein>
    <submittedName>
        <fullName evidence="3">Uncharacterized protein</fullName>
    </submittedName>
</protein>
<name>A0ABX6NJ69_9BACT</name>
<dbReference type="RefSeq" id="WP_171267849.1">
    <property type="nucleotide sequence ID" value="NZ_CP039543.1"/>
</dbReference>
<dbReference type="EMBL" id="CP039543">
    <property type="protein sequence ID" value="QJT10256.1"/>
    <property type="molecule type" value="Genomic_DNA"/>
</dbReference>
<gene>
    <name evidence="3" type="ORF">E8L03_15540</name>
</gene>
<feature type="region of interest" description="Disordered" evidence="1">
    <location>
        <begin position="68"/>
        <end position="122"/>
    </location>
</feature>
<organism evidence="3 4">
    <name type="scientific">Oceanidesulfovibrio marinus</name>
    <dbReference type="NCBI Taxonomy" id="370038"/>
    <lineage>
        <taxon>Bacteria</taxon>
        <taxon>Pseudomonadati</taxon>
        <taxon>Thermodesulfobacteriota</taxon>
        <taxon>Desulfovibrionia</taxon>
        <taxon>Desulfovibrionales</taxon>
        <taxon>Desulfovibrionaceae</taxon>
        <taxon>Oceanidesulfovibrio</taxon>
    </lineage>
</organism>
<feature type="compositionally biased region" description="Polar residues" evidence="1">
    <location>
        <begin position="101"/>
        <end position="118"/>
    </location>
</feature>
<feature type="compositionally biased region" description="Low complexity" evidence="1">
    <location>
        <begin position="90"/>
        <end position="99"/>
    </location>
</feature>
<proteinExistence type="predicted"/>
<evidence type="ECO:0000313" key="3">
    <source>
        <dbReference type="EMBL" id="QJT10256.1"/>
    </source>
</evidence>
<keyword evidence="2" id="KW-0732">Signal</keyword>
<sequence>MRRMIFAPAALCALILFCTGFCAVAVAAQPDAHGPAQARHSAPEKVAAAQTRLLAPSLVAASVLPDDGTKAVATPKNSEEPEAVRESDNAAEAEANAANVGSDSTNTPAVESNATPTKDANDTIFPLEEGYEGLDPVQELLKSSKPVRVKASPKEVTPLEHFLRVAFQDRAEQYALLKSGTGFEAPPGRLMRWGKLRITYAVEGDADPEELAIIHDAADEVSRILDERDISFEEREHVPDIHIRIEDIEADTLRTGLTRVLADRTTGVLQRATVELYRVKLTPASVRRHLLLALGLRGWALPGVTSVLWFPVDGVTPPEVTAYPEIDKEALLLLYHPALMPGMTLEQTLAALDKGAPEVDVPDVPGVTAPAYEPRLWPELRAKELLRQGEPR</sequence>
<feature type="chain" id="PRO_5045737157" evidence="2">
    <location>
        <begin position="28"/>
        <end position="392"/>
    </location>
</feature>
<dbReference type="Proteomes" id="UP000503251">
    <property type="component" value="Chromosome"/>
</dbReference>
<evidence type="ECO:0000256" key="1">
    <source>
        <dbReference type="SAM" id="MobiDB-lite"/>
    </source>
</evidence>
<evidence type="ECO:0000313" key="4">
    <source>
        <dbReference type="Proteomes" id="UP000503251"/>
    </source>
</evidence>
<feature type="compositionally biased region" description="Basic and acidic residues" evidence="1">
    <location>
        <begin position="77"/>
        <end position="88"/>
    </location>
</feature>
<evidence type="ECO:0000256" key="2">
    <source>
        <dbReference type="SAM" id="SignalP"/>
    </source>
</evidence>
<accession>A0ABX6NJ69</accession>